<keyword evidence="3" id="KW-1185">Reference proteome</keyword>
<feature type="region of interest" description="Disordered" evidence="1">
    <location>
        <begin position="1173"/>
        <end position="1217"/>
    </location>
</feature>
<feature type="region of interest" description="Disordered" evidence="1">
    <location>
        <begin position="367"/>
        <end position="386"/>
    </location>
</feature>
<dbReference type="OrthoDB" id="1645289at2759"/>
<dbReference type="PANTHER" id="PTHR11439">
    <property type="entry name" value="GAG-POL-RELATED RETROTRANSPOSON"/>
    <property type="match status" value="1"/>
</dbReference>
<accession>A0A1Q9C749</accession>
<organism evidence="2 3">
    <name type="scientific">Symbiodinium microadriaticum</name>
    <name type="common">Dinoflagellate</name>
    <name type="synonym">Zooxanthella microadriatica</name>
    <dbReference type="NCBI Taxonomy" id="2951"/>
    <lineage>
        <taxon>Eukaryota</taxon>
        <taxon>Sar</taxon>
        <taxon>Alveolata</taxon>
        <taxon>Dinophyceae</taxon>
        <taxon>Suessiales</taxon>
        <taxon>Symbiodiniaceae</taxon>
        <taxon>Symbiodinium</taxon>
    </lineage>
</organism>
<feature type="compositionally biased region" description="Basic and acidic residues" evidence="1">
    <location>
        <begin position="369"/>
        <end position="386"/>
    </location>
</feature>
<feature type="region of interest" description="Disordered" evidence="1">
    <location>
        <begin position="1456"/>
        <end position="1480"/>
    </location>
</feature>
<dbReference type="CDD" id="cd09272">
    <property type="entry name" value="RNase_HI_RT_Ty1"/>
    <property type="match status" value="1"/>
</dbReference>
<dbReference type="Proteomes" id="UP000186817">
    <property type="component" value="Unassembled WGS sequence"/>
</dbReference>
<protein>
    <submittedName>
        <fullName evidence="2">Retrovirus-related Pol polyprotein from transposon TNT 1-94</fullName>
    </submittedName>
</protein>
<feature type="region of interest" description="Disordered" evidence="1">
    <location>
        <begin position="1"/>
        <end position="36"/>
    </location>
</feature>
<dbReference type="EMBL" id="LSRX01001567">
    <property type="protein sequence ID" value="OLP78754.1"/>
    <property type="molecule type" value="Genomic_DNA"/>
</dbReference>
<feature type="compositionally biased region" description="Basic and acidic residues" evidence="1">
    <location>
        <begin position="1083"/>
        <end position="1095"/>
    </location>
</feature>
<gene>
    <name evidence="2" type="ORF">AK812_SmicGene41042</name>
</gene>
<name>A0A1Q9C749_SYMMI</name>
<evidence type="ECO:0000256" key="1">
    <source>
        <dbReference type="SAM" id="MobiDB-lite"/>
    </source>
</evidence>
<feature type="compositionally biased region" description="Basic and acidic residues" evidence="1">
    <location>
        <begin position="1174"/>
        <end position="1188"/>
    </location>
</feature>
<feature type="region of interest" description="Disordered" evidence="1">
    <location>
        <begin position="1056"/>
        <end position="1105"/>
    </location>
</feature>
<feature type="compositionally biased region" description="Low complexity" evidence="1">
    <location>
        <begin position="1056"/>
        <end position="1065"/>
    </location>
</feature>
<sequence>MRILEGPPNATKNEEATTQVRRVDTQPVWREQQKRRPHPDVVRSYIIQGVRRGCGDQRGCFAGRCVNLAGEVYKAILWGAMKGKIKAIVGNPPCKTLAKDENACEDNLQRYKKERELELLAKQFFLYLASYAAKEDFEPAFVFGAPTAFQGLWNHGMVREFEDVVRSTGVARIQFEQGDLAHPLKAPTTVLQNVNLDYMDGLKDNRSKAGSYMFNEIMYRTERIVSSVSCQWESEGRIGERNNNRRMSSVWMLVDLYERPQEMHMAMATNTFLLPHTRSLSSLDNHHLKNRLPKKSHPWTMTSRTWIWTRLQKKAGHRGMIRNDEEPEGGIGDVVWDEYAPSEPADDEGDPVAMKLDAGKALWDDDELAERQQEEDQEEEAKAEHRPPIPMDHLCYVKPLKSKKSKVVMQAIQEIVLELRNENLPVVRLVRKTPVDDDGEILKMINKTAAEPELVKCLTQLLRMDFPDEVFTSATVIRDSIMPPHKDVFNDRDSFNLVSPLQVPKEAGVWQQMTTGDTYSGKFLAQTINGREVPGQVFPLSQPVRVDPKKWHAPVQGGPGARVVVAGHTIGSWRKLTKPMVEQLEGCGFVVPNGVAEEVAVKAAEVSTEDNDLYDYEIDEEDVIQNFDERDSALEVEQEILKAQKATVENLYTYDIENVLKQLEGELRVVHTVHQTEVEANLKEWVPSMAEEVAALEGMKAIRRRRGQDAKDCLAQPGVMVVPGKGVFTIKPPSKEGTRFRRKSRIVSCGNFQPKSDTESNYSGGAASEAVRFLGMEVKQATDAEGNFDGYTIDQEYEKEQLKEAQSRTGELSWLSQRTRPDICYTVNIMSALATRDPAKANLIGSKCLNYLNATKEWKIHYKPEAGKQLSTYTDSSYAPEGGKSHGGAVTFWSGCPIAWKSSRQALVTTSSAETELVEAHHGSQQMESVDSLLQDIGERAESRALYVDNAAAITLATSEGGSWKTRHLKVRHQALRQKVEDKWLEEGTIIELIYGKFTRKQSLQSETKLTKKEMRQLNGLLQRDPMGLSEEERLELINLAETAGVDLSRVLQGAAKASSSSSARPMPPSPKTTIYEDMVEEDERRRRREWEGDYKPPPPPPPTACAADEEFLRKRRMHEDNERILSDRLDELKGGTGLSPVPRVQMAHMEQELPTTATAEMMDVLGLAKKALAKQDETADRRSREDPWALAEGRQPKWPKPQSKGLSGKGASSWDSWKPHQQEWFNLDAEDKTVDAATQDLLTVLVRMAIRHEEELAKLRIDTTMIFYLDTNSGGILLQVRQVAEHWSNEFEKGRVKSPLKVILLLSIFQEVSSRMTALLQDDAQMAKAKEWQWIQDGATGLDPLWTYFQWNPVEKKQEQSALSPIKNSEVCRHLDFLAQHLAHENVLTKFKATCRMSSTDRYASAVLPFFCSLSLRGDVAARCHQAIRSLVNCSALKTIGMRIKPARAKDSHWLRSWSETSKTSTAAPDNSRENAPERAQEALGWLTQLATPMGACAGRADAALALTRKLKSYRSTLFPQPNVGLFGRRCDRLRSCFPTPGRNTSFSVGAYGHHSHTGLLHQTHGHPSVCKLVNALIVRVHPAQVWTTISFNVDLAAPVHKDVANSSHHSLLIGLSHFDNGQLWAAEVGGSHYREHRGQLISGSSFPVSGAAVMLSARDTEHCVLDWSVAFVLQWLAAASHGCTLCCACSSPDGVSQAAALKVQKRAAQETALQHSVRCQKAQRKWWRDWVITRRGPVDFQMASPDTGSPDEAFQWVLEAYDRDASHERLGGPGKFLQVQEVAVADLLDIEKPTAPAPQSGDAPAAGLDPKTQKAINEAMPLKIEPKFMMKEVDVRTLDSRAEKDAAPAMPTSLCTVVKMCTLRRAKLGDCNADQYAVVARVVNQAEVDRTPEAKDAMDKERHKAC</sequence>
<reference evidence="2 3" key="1">
    <citation type="submission" date="2016-02" db="EMBL/GenBank/DDBJ databases">
        <title>Genome analysis of coral dinoflagellate symbionts highlights evolutionary adaptations to a symbiotic lifestyle.</title>
        <authorList>
            <person name="Aranda M."/>
            <person name="Li Y."/>
            <person name="Liew Y.J."/>
            <person name="Baumgarten S."/>
            <person name="Simakov O."/>
            <person name="Wilson M."/>
            <person name="Piel J."/>
            <person name="Ashoor H."/>
            <person name="Bougouffa S."/>
            <person name="Bajic V.B."/>
            <person name="Ryu T."/>
            <person name="Ravasi T."/>
            <person name="Bayer T."/>
            <person name="Micklem G."/>
            <person name="Kim H."/>
            <person name="Bhak J."/>
            <person name="Lajeunesse T.C."/>
            <person name="Voolstra C.R."/>
        </authorList>
    </citation>
    <scope>NUCLEOTIDE SEQUENCE [LARGE SCALE GENOMIC DNA]</scope>
    <source>
        <strain evidence="2 3">CCMP2467</strain>
    </source>
</reference>
<evidence type="ECO:0000313" key="2">
    <source>
        <dbReference type="EMBL" id="OLP78754.1"/>
    </source>
</evidence>
<proteinExistence type="predicted"/>
<comment type="caution">
    <text evidence="2">The sequence shown here is derived from an EMBL/GenBank/DDBJ whole genome shotgun (WGS) entry which is preliminary data.</text>
</comment>
<evidence type="ECO:0000313" key="3">
    <source>
        <dbReference type="Proteomes" id="UP000186817"/>
    </source>
</evidence>
<feature type="compositionally biased region" description="Polar residues" evidence="1">
    <location>
        <begin position="1459"/>
        <end position="1470"/>
    </location>
</feature>
<dbReference type="PANTHER" id="PTHR11439:SF463">
    <property type="entry name" value="REVERSE TRANSCRIPTASE TY1_COPIA-TYPE DOMAIN-CONTAINING PROTEIN"/>
    <property type="match status" value="1"/>
</dbReference>